<dbReference type="AlphaFoldDB" id="G0RQT8"/>
<dbReference type="Proteomes" id="UP000008984">
    <property type="component" value="Unassembled WGS sequence"/>
</dbReference>
<dbReference type="InterPro" id="IPR027417">
    <property type="entry name" value="P-loop_NTPase"/>
</dbReference>
<organism evidence="2">
    <name type="scientific">Hypocrea jecorina (strain QM6a)</name>
    <name type="common">Trichoderma reesei</name>
    <dbReference type="NCBI Taxonomy" id="431241"/>
    <lineage>
        <taxon>Eukaryota</taxon>
        <taxon>Fungi</taxon>
        <taxon>Dikarya</taxon>
        <taxon>Ascomycota</taxon>
        <taxon>Pezizomycotina</taxon>
        <taxon>Sordariomycetes</taxon>
        <taxon>Hypocreomycetidae</taxon>
        <taxon>Hypocreales</taxon>
        <taxon>Hypocreaceae</taxon>
        <taxon>Trichoderma</taxon>
    </lineage>
</organism>
<dbReference type="VEuPathDB" id="FungiDB:TRIREDRAFT_109946"/>
<dbReference type="EMBL" id="GL985073">
    <property type="protein sequence ID" value="EGR46409.1"/>
    <property type="molecule type" value="Genomic_DNA"/>
</dbReference>
<protein>
    <submittedName>
        <fullName evidence="1">Predicted protein</fullName>
    </submittedName>
</protein>
<accession>G0RQT8</accession>
<name>G0RQT8_HYPJQ</name>
<gene>
    <name evidence="1" type="ORF">TRIREDRAFT_109946</name>
</gene>
<evidence type="ECO:0000313" key="2">
    <source>
        <dbReference type="Proteomes" id="UP000008984"/>
    </source>
</evidence>
<dbReference type="RefSeq" id="XP_006967690.1">
    <property type="nucleotide sequence ID" value="XM_006967628.1"/>
</dbReference>
<proteinExistence type="predicted"/>
<reference evidence="1 2" key="1">
    <citation type="journal article" date="2008" name="Nat. Biotechnol.">
        <title>Genome sequencing and analysis of the biomass-degrading fungus Trichoderma reesei (syn. Hypocrea jecorina).</title>
        <authorList>
            <person name="Martinez D."/>
            <person name="Berka R.M."/>
            <person name="Henrissat B."/>
            <person name="Saloheimo M."/>
            <person name="Arvas M."/>
            <person name="Baker S.E."/>
            <person name="Chapman J."/>
            <person name="Chertkov O."/>
            <person name="Coutinho P.M."/>
            <person name="Cullen D."/>
            <person name="Danchin E.G."/>
            <person name="Grigoriev I.V."/>
            <person name="Harris P."/>
            <person name="Jackson M."/>
            <person name="Kubicek C.P."/>
            <person name="Han C.S."/>
            <person name="Ho I."/>
            <person name="Larrondo L.F."/>
            <person name="de Leon A.L."/>
            <person name="Magnuson J.K."/>
            <person name="Merino S."/>
            <person name="Misra M."/>
            <person name="Nelson B."/>
            <person name="Putnam N."/>
            <person name="Robbertse B."/>
            <person name="Salamov A.A."/>
            <person name="Schmoll M."/>
            <person name="Terry A."/>
            <person name="Thayer N."/>
            <person name="Westerholm-Parvinen A."/>
            <person name="Schoch C.L."/>
            <person name="Yao J."/>
            <person name="Barabote R."/>
            <person name="Nelson M.A."/>
            <person name="Detter C."/>
            <person name="Bruce D."/>
            <person name="Kuske C.R."/>
            <person name="Xie G."/>
            <person name="Richardson P."/>
            <person name="Rokhsar D.S."/>
            <person name="Lucas S.M."/>
            <person name="Rubin E.M."/>
            <person name="Dunn-Coleman N."/>
            <person name="Ward M."/>
            <person name="Brettin T.S."/>
        </authorList>
    </citation>
    <scope>NUCLEOTIDE SEQUENCE [LARGE SCALE GENOMIC DNA]</scope>
    <source>
        <strain evidence="1 2">QM6a</strain>
    </source>
</reference>
<dbReference type="KEGG" id="tre:TRIREDRAFT_109946"/>
<evidence type="ECO:0000313" key="1">
    <source>
        <dbReference type="EMBL" id="EGR46409.1"/>
    </source>
</evidence>
<dbReference type="OrthoDB" id="4984254at2759"/>
<sequence length="961" mass="108493">MSCPSEKLVTAVKTGKPTSLAACHSKNKIFFVHMLSILHPFRTDISGKRNRSDAHCAFFTFLQKANLLKTHGQIHLAEKDGHMKTLRGITNPLEWDMDTSEQPLLLAHACCWGLAQKLKPTFTRSNFYRLMRQLHPIIPRKLQVDTEQWRLASLSHQAALYHSIASSDQTGISNGISDGTEGSIGLDGLLKGFARLPREFQQVIWREFPTKYLTFYLLATAESVDVASDSKSNLKVTAPIFSHQPLIPEGFSGKGWLHTTFISILGRRYVQRVHVSKAKPSSEPNALEVYILKISHLHFTVLEIGISAIQIVYKDGTVSNWLGDPEGGWRGSTLGLHLTDLRVWQDDLKVLSLIPRIRESEDSTRHDQLSRTFASRTLWYNYPHQSAGDELRLARLSPIRIPLMHHPGWSLNQYLPFFEDGSHATGMTVYLGGDGTNGIVIHGQKLDHGVGLREGLSMYMPFNHGERIVRLSLLSSRYKHQNGPFLLVETEVKPENHTTTQDATHRCVFFGPAHLLYAFREMSWTSLLLGSAKGDMSVLKGLIVDPLALGEGANLTTLGVHVTRTEMEQRYEARDQASNSIHKIMLPDRRPREEYFAHLTVAGLINVKELAIQKTYRTENARPRCTGLLICYLDDSKAVLGQWDVSASSTIIYDAANGTPLTSLLFQKGPSGTGHGRGYMVDIVANTSEEAYHAQSLQEEVDFDLAPELAGSTFEWQASRSESVCWMFGQRSDFVRYCQLKKLEIEPGEIIPYTVHHMPSVDLETEYLKIKMADTVILIGPEGSGKSTIGKIIADALSKELYSLDRHRDELYGPYDYDKALAEKIYTDQGLWAFYQHWKTFEYKAVAHILQNAKQEGDEFYGKILDFGAGHSVFENPEELAHIESLMKPYANVFLVVPCEDVDEVVRITEERRGHELGLNRHFVEHPSNKRLAKHIIYTKDLKAEECAEKILWIMESREEA</sequence>
<dbReference type="GeneID" id="18482005"/>
<dbReference type="Gene3D" id="3.40.50.300">
    <property type="entry name" value="P-loop containing nucleotide triphosphate hydrolases"/>
    <property type="match status" value="1"/>
</dbReference>
<dbReference type="STRING" id="431241.G0RQT8"/>
<dbReference type="eggNOG" id="ENOG502T4D3">
    <property type="taxonomic scope" value="Eukaryota"/>
</dbReference>
<keyword evidence="2" id="KW-1185">Reference proteome</keyword>
<dbReference type="SUPFAM" id="SSF52540">
    <property type="entry name" value="P-loop containing nucleoside triphosphate hydrolases"/>
    <property type="match status" value="1"/>
</dbReference>
<dbReference type="HOGENOM" id="CLU_307554_0_0_1"/>